<accession>A0A4Z2EV77</accession>
<dbReference type="Proteomes" id="UP000314294">
    <property type="component" value="Unassembled WGS sequence"/>
</dbReference>
<evidence type="ECO:0000256" key="2">
    <source>
        <dbReference type="ARBA" id="ARBA00022692"/>
    </source>
</evidence>
<keyword evidence="2 5" id="KW-0812">Transmembrane</keyword>
<dbReference type="PANTHER" id="PTHR10924:SF27">
    <property type="entry name" value="SOLUTE CARRIER FAMILY 49 MEMBER 4"/>
    <property type="match status" value="1"/>
</dbReference>
<dbReference type="SUPFAM" id="SSF103473">
    <property type="entry name" value="MFS general substrate transporter"/>
    <property type="match status" value="1"/>
</dbReference>
<sequence>MGAAGSSSEAEREPLLVPPPQAADVHAPPAHGRVYGRRWLVLGLFSLLGLLQGAVWNFWGPIQSSAARAFGFGRADIALLVLWGPLGFVPWLLFMWLLDKKAAWGGLKQCDVIDNNKECQHGGVPTTTRQLTQDQLSVVRALFTSPLLFLTGSPDPSAGHLTPQRVT</sequence>
<keyword evidence="7" id="KW-1185">Reference proteome</keyword>
<evidence type="ECO:0000256" key="5">
    <source>
        <dbReference type="SAM" id="Phobius"/>
    </source>
</evidence>
<organism evidence="6 7">
    <name type="scientific">Liparis tanakae</name>
    <name type="common">Tanaka's snailfish</name>
    <dbReference type="NCBI Taxonomy" id="230148"/>
    <lineage>
        <taxon>Eukaryota</taxon>
        <taxon>Metazoa</taxon>
        <taxon>Chordata</taxon>
        <taxon>Craniata</taxon>
        <taxon>Vertebrata</taxon>
        <taxon>Euteleostomi</taxon>
        <taxon>Actinopterygii</taxon>
        <taxon>Neopterygii</taxon>
        <taxon>Teleostei</taxon>
        <taxon>Neoteleostei</taxon>
        <taxon>Acanthomorphata</taxon>
        <taxon>Eupercaria</taxon>
        <taxon>Perciformes</taxon>
        <taxon>Cottioidei</taxon>
        <taxon>Cottales</taxon>
        <taxon>Liparidae</taxon>
        <taxon>Liparis</taxon>
    </lineage>
</organism>
<comment type="caution">
    <text evidence="6">The sequence shown here is derived from an EMBL/GenBank/DDBJ whole genome shotgun (WGS) entry which is preliminary data.</text>
</comment>
<evidence type="ECO:0000256" key="3">
    <source>
        <dbReference type="ARBA" id="ARBA00022989"/>
    </source>
</evidence>
<dbReference type="OrthoDB" id="422206at2759"/>
<dbReference type="EMBL" id="SRLO01002507">
    <property type="protein sequence ID" value="TNN32765.1"/>
    <property type="molecule type" value="Genomic_DNA"/>
</dbReference>
<proteinExistence type="predicted"/>
<reference evidence="6 7" key="1">
    <citation type="submission" date="2019-03" db="EMBL/GenBank/DDBJ databases">
        <title>First draft genome of Liparis tanakae, snailfish: a comprehensive survey of snailfish specific genes.</title>
        <authorList>
            <person name="Kim W."/>
            <person name="Song I."/>
            <person name="Jeong J.-H."/>
            <person name="Kim D."/>
            <person name="Kim S."/>
            <person name="Ryu S."/>
            <person name="Song J.Y."/>
            <person name="Lee S.K."/>
        </authorList>
    </citation>
    <scope>NUCLEOTIDE SEQUENCE [LARGE SCALE GENOMIC DNA]</scope>
    <source>
        <tissue evidence="6">Muscle</tissue>
    </source>
</reference>
<evidence type="ECO:0000313" key="6">
    <source>
        <dbReference type="EMBL" id="TNN32765.1"/>
    </source>
</evidence>
<protein>
    <submittedName>
        <fullName evidence="6">Disrupted in renal carcinoma protein 2</fullName>
    </submittedName>
</protein>
<gene>
    <name evidence="6" type="primary">dirc2_1</name>
    <name evidence="6" type="ORF">EYF80_057073</name>
</gene>
<evidence type="ECO:0000256" key="4">
    <source>
        <dbReference type="ARBA" id="ARBA00023136"/>
    </source>
</evidence>
<dbReference type="GO" id="GO:0016020">
    <property type="term" value="C:membrane"/>
    <property type="evidence" value="ECO:0007669"/>
    <property type="project" value="UniProtKB-SubCell"/>
</dbReference>
<dbReference type="InterPro" id="IPR049680">
    <property type="entry name" value="FLVCR1-2_SLC49-like"/>
</dbReference>
<dbReference type="InterPro" id="IPR036259">
    <property type="entry name" value="MFS_trans_sf"/>
</dbReference>
<dbReference type="AlphaFoldDB" id="A0A4Z2EV77"/>
<name>A0A4Z2EV77_9TELE</name>
<keyword evidence="4 5" id="KW-0472">Membrane</keyword>
<comment type="subcellular location">
    <subcellularLocation>
        <location evidence="1">Membrane</location>
        <topology evidence="1">Multi-pass membrane protein</topology>
    </subcellularLocation>
</comment>
<dbReference type="PANTHER" id="PTHR10924">
    <property type="entry name" value="MAJOR FACILITATOR SUPERFAMILY PROTEIN-RELATED"/>
    <property type="match status" value="1"/>
</dbReference>
<evidence type="ECO:0000256" key="1">
    <source>
        <dbReference type="ARBA" id="ARBA00004141"/>
    </source>
</evidence>
<evidence type="ECO:0000313" key="7">
    <source>
        <dbReference type="Proteomes" id="UP000314294"/>
    </source>
</evidence>
<feature type="transmembrane region" description="Helical" evidence="5">
    <location>
        <begin position="79"/>
        <end position="98"/>
    </location>
</feature>
<feature type="transmembrane region" description="Helical" evidence="5">
    <location>
        <begin position="39"/>
        <end position="59"/>
    </location>
</feature>
<keyword evidence="3 5" id="KW-1133">Transmembrane helix</keyword>